<evidence type="ECO:0000256" key="3">
    <source>
        <dbReference type="ARBA" id="ARBA00022980"/>
    </source>
</evidence>
<dbReference type="EMBL" id="GL988041">
    <property type="protein sequence ID" value="EGS20443.1"/>
    <property type="molecule type" value="Genomic_DNA"/>
</dbReference>
<dbReference type="GO" id="GO:0005840">
    <property type="term" value="C:ribosome"/>
    <property type="evidence" value="ECO:0007669"/>
    <property type="project" value="UniProtKB-KW"/>
</dbReference>
<gene>
    <name evidence="11" type="ORF">CTHT_0022730</name>
</gene>
<dbReference type="KEGG" id="cthr:CTHT_0022730"/>
<keyword evidence="3" id="KW-0689">Ribosomal protein</keyword>
<dbReference type="GO" id="GO:0003697">
    <property type="term" value="F:single-stranded DNA binding"/>
    <property type="evidence" value="ECO:0007669"/>
    <property type="project" value="InterPro"/>
</dbReference>
<dbReference type="HOGENOM" id="CLU_052835_0_0_1"/>
<proteinExistence type="inferred from homology"/>
<dbReference type="AlphaFoldDB" id="G0S4G5"/>
<dbReference type="GO" id="GO:0005739">
    <property type="term" value="C:mitochondrion"/>
    <property type="evidence" value="ECO:0007669"/>
    <property type="project" value="UniProtKB-SubCell"/>
</dbReference>
<name>G0S4G5_CHATD</name>
<dbReference type="GeneID" id="18256311"/>
<evidence type="ECO:0000256" key="8">
    <source>
        <dbReference type="ARBA" id="ARBA00035185"/>
    </source>
</evidence>
<dbReference type="OMA" id="GQIMMKK"/>
<protein>
    <recommendedName>
        <fullName evidence="8">Large ribosomal subunit protein mL67</fullName>
    </recommendedName>
</protein>
<evidence type="ECO:0000313" key="11">
    <source>
        <dbReference type="EMBL" id="EGS20443.1"/>
    </source>
</evidence>
<evidence type="ECO:0000256" key="2">
    <source>
        <dbReference type="ARBA" id="ARBA00010741"/>
    </source>
</evidence>
<organism evidence="12">
    <name type="scientific">Chaetomium thermophilum (strain DSM 1495 / CBS 144.50 / IMI 039719)</name>
    <name type="common">Thermochaetoides thermophila</name>
    <dbReference type="NCBI Taxonomy" id="759272"/>
    <lineage>
        <taxon>Eukaryota</taxon>
        <taxon>Fungi</taxon>
        <taxon>Dikarya</taxon>
        <taxon>Ascomycota</taxon>
        <taxon>Pezizomycotina</taxon>
        <taxon>Sordariomycetes</taxon>
        <taxon>Sordariomycetidae</taxon>
        <taxon>Sordariales</taxon>
        <taxon>Chaetomiaceae</taxon>
        <taxon>Thermochaetoides</taxon>
    </lineage>
</organism>
<comment type="similarity">
    <text evidence="2">Belongs to the mitochondrion-specific ribosomal protein mL67 family.</text>
</comment>
<dbReference type="Pfam" id="PF12829">
    <property type="entry name" value="Mhr1"/>
    <property type="match status" value="1"/>
</dbReference>
<dbReference type="InterPro" id="IPR024629">
    <property type="entry name" value="Ribosomal_mL67"/>
</dbReference>
<feature type="signal peptide" evidence="10">
    <location>
        <begin position="1"/>
        <end position="21"/>
    </location>
</feature>
<keyword evidence="5" id="KW-0496">Mitochondrion</keyword>
<evidence type="ECO:0000313" key="12">
    <source>
        <dbReference type="Proteomes" id="UP000008066"/>
    </source>
</evidence>
<dbReference type="GO" id="GO:0003735">
    <property type="term" value="F:structural constituent of ribosome"/>
    <property type="evidence" value="ECO:0007669"/>
    <property type="project" value="TreeGrafter"/>
</dbReference>
<evidence type="ECO:0000256" key="6">
    <source>
        <dbReference type="ARBA" id="ARBA00023163"/>
    </source>
</evidence>
<keyword evidence="12" id="KW-1185">Reference proteome</keyword>
<sequence length="311" mass="34604">MSHSMRARPTLFQMFGGLVRAAQTGGCGCGGRVEATAAAAAVRGVRFMSGAVEEATEEQSRAPQRHPRGQQPAGHGERFWVWHHIATNMVVYSLTPVLDINKAKRQFAFTGKKLVPAKIRKDYWRPLAMVELGAGKGEVGRSVYQKLRELKKRHELEWEDERLLNLPKKLRGIELNDMRGNFVADLAYVCAGHGKGNLVVVKEEEDSKVKKKKSKNSKVVQANQAGENKAIEQEQQQQEEEKANKAPKLHTVTVYWANEQDKYYAESWTDNVTHIVGIPDYLPGPKTKTMATLNLSAEADARSQAEAVATA</sequence>
<evidence type="ECO:0000256" key="9">
    <source>
        <dbReference type="SAM" id="MobiDB-lite"/>
    </source>
</evidence>
<keyword evidence="7" id="KW-0687">Ribonucleoprotein</keyword>
<evidence type="ECO:0000256" key="1">
    <source>
        <dbReference type="ARBA" id="ARBA00004173"/>
    </source>
</evidence>
<reference evidence="11 12" key="1">
    <citation type="journal article" date="2011" name="Cell">
        <title>Insight into structure and assembly of the nuclear pore complex by utilizing the genome of a eukaryotic thermophile.</title>
        <authorList>
            <person name="Amlacher S."/>
            <person name="Sarges P."/>
            <person name="Flemming D."/>
            <person name="van Noort V."/>
            <person name="Kunze R."/>
            <person name="Devos D.P."/>
            <person name="Arumugam M."/>
            <person name="Bork P."/>
            <person name="Hurt E."/>
        </authorList>
    </citation>
    <scope>NUCLEOTIDE SEQUENCE [LARGE SCALE GENOMIC DNA]</scope>
    <source>
        <strain evidence="12">DSM 1495 / CBS 144.50 / IMI 039719</strain>
    </source>
</reference>
<dbReference type="Proteomes" id="UP000008066">
    <property type="component" value="Unassembled WGS sequence"/>
</dbReference>
<dbReference type="PANTHER" id="PTHR28184">
    <property type="entry name" value="MITOCHONDRIAL HOMOLOGOUS RECOMBINATION PROTEIN 1"/>
    <property type="match status" value="1"/>
</dbReference>
<keyword evidence="6" id="KW-0804">Transcription</keyword>
<dbReference type="PANTHER" id="PTHR28184:SF1">
    <property type="entry name" value="LARGE RIBOSOMAL SUBUNIT PROTEIN ML67"/>
    <property type="match status" value="1"/>
</dbReference>
<feature type="chain" id="PRO_5003408898" description="Large ribosomal subunit protein mL67" evidence="10">
    <location>
        <begin position="22"/>
        <end position="311"/>
    </location>
</feature>
<comment type="subcellular location">
    <subcellularLocation>
        <location evidence="1">Mitochondrion</location>
    </subcellularLocation>
</comment>
<dbReference type="STRING" id="759272.G0S4G5"/>
<keyword evidence="4" id="KW-0805">Transcription regulation</keyword>
<dbReference type="GO" id="GO:0000150">
    <property type="term" value="F:DNA strand exchange activity"/>
    <property type="evidence" value="ECO:0007669"/>
    <property type="project" value="InterPro"/>
</dbReference>
<evidence type="ECO:0000256" key="5">
    <source>
        <dbReference type="ARBA" id="ARBA00023128"/>
    </source>
</evidence>
<evidence type="ECO:0000256" key="4">
    <source>
        <dbReference type="ARBA" id="ARBA00023015"/>
    </source>
</evidence>
<evidence type="ECO:0000256" key="7">
    <source>
        <dbReference type="ARBA" id="ARBA00023274"/>
    </source>
</evidence>
<dbReference type="eggNOG" id="ENOG502S5F1">
    <property type="taxonomic scope" value="Eukaryota"/>
</dbReference>
<accession>G0S4G5</accession>
<dbReference type="RefSeq" id="XP_006692739.1">
    <property type="nucleotide sequence ID" value="XM_006692676.1"/>
</dbReference>
<keyword evidence="10" id="KW-0732">Signal</keyword>
<dbReference type="OrthoDB" id="5333655at2759"/>
<evidence type="ECO:0000256" key="10">
    <source>
        <dbReference type="SAM" id="SignalP"/>
    </source>
</evidence>
<dbReference type="GO" id="GO:1990904">
    <property type="term" value="C:ribonucleoprotein complex"/>
    <property type="evidence" value="ECO:0007669"/>
    <property type="project" value="UniProtKB-KW"/>
</dbReference>
<feature type="region of interest" description="Disordered" evidence="9">
    <location>
        <begin position="210"/>
        <end position="245"/>
    </location>
</feature>
<feature type="region of interest" description="Disordered" evidence="9">
    <location>
        <begin position="53"/>
        <end position="74"/>
    </location>
</feature>